<dbReference type="Gene3D" id="2.40.10.220">
    <property type="entry name" value="predicted glycosyltransferase like domains"/>
    <property type="match status" value="1"/>
</dbReference>
<organism evidence="2 3">
    <name type="scientific">Pseudomonas mangrovi</name>
    <dbReference type="NCBI Taxonomy" id="2161748"/>
    <lineage>
        <taxon>Bacteria</taxon>
        <taxon>Pseudomonadati</taxon>
        <taxon>Pseudomonadota</taxon>
        <taxon>Gammaproteobacteria</taxon>
        <taxon>Pseudomonadales</taxon>
        <taxon>Pseudomonadaceae</taxon>
        <taxon>Pseudomonas</taxon>
    </lineage>
</organism>
<keyword evidence="3" id="KW-1185">Reference proteome</keyword>
<dbReference type="Pfam" id="PF07238">
    <property type="entry name" value="PilZ"/>
    <property type="match status" value="1"/>
</dbReference>
<accession>A0A2T5P8B6</accession>
<feature type="domain" description="PilZ" evidence="1">
    <location>
        <begin position="3"/>
        <end position="107"/>
    </location>
</feature>
<evidence type="ECO:0000313" key="2">
    <source>
        <dbReference type="EMBL" id="PTU73980.1"/>
    </source>
</evidence>
<sequence length="110" mass="12455">MEERRRHPRQATQLQLELFERHSGMRLGRLADLSLDGFMLFSESPLEADQVIECRLQSAEPLVGVENIIFAADCLWSRPGADGQHCWAGYHIIDMAEDQAAALQRLLGHL</sequence>
<dbReference type="InterPro" id="IPR009875">
    <property type="entry name" value="PilZ_domain"/>
</dbReference>
<proteinExistence type="predicted"/>
<dbReference type="EMBL" id="QASN01000019">
    <property type="protein sequence ID" value="PTU73980.1"/>
    <property type="molecule type" value="Genomic_DNA"/>
</dbReference>
<protein>
    <submittedName>
        <fullName evidence="2">Pilus assembly protein PilZ</fullName>
    </submittedName>
</protein>
<dbReference type="AlphaFoldDB" id="A0A2T5P8B6"/>
<reference evidence="2 3" key="1">
    <citation type="submission" date="2018-04" db="EMBL/GenBank/DDBJ databases">
        <title>Pseudomonas sp. nov., isolated from mangrove soil.</title>
        <authorList>
            <person name="Chen C."/>
        </authorList>
    </citation>
    <scope>NUCLEOTIDE SEQUENCE [LARGE SCALE GENOMIC DNA]</scope>
    <source>
        <strain evidence="2 3">TC-11</strain>
    </source>
</reference>
<gene>
    <name evidence="2" type="ORF">DBO85_11475</name>
</gene>
<dbReference type="RefSeq" id="WP_108107412.1">
    <property type="nucleotide sequence ID" value="NZ_QASN01000019.1"/>
</dbReference>
<dbReference type="Proteomes" id="UP000244064">
    <property type="component" value="Unassembled WGS sequence"/>
</dbReference>
<evidence type="ECO:0000259" key="1">
    <source>
        <dbReference type="Pfam" id="PF07238"/>
    </source>
</evidence>
<dbReference type="SUPFAM" id="SSF141371">
    <property type="entry name" value="PilZ domain-like"/>
    <property type="match status" value="1"/>
</dbReference>
<dbReference type="GO" id="GO:0035438">
    <property type="term" value="F:cyclic-di-GMP binding"/>
    <property type="evidence" value="ECO:0007669"/>
    <property type="project" value="InterPro"/>
</dbReference>
<evidence type="ECO:0000313" key="3">
    <source>
        <dbReference type="Proteomes" id="UP000244064"/>
    </source>
</evidence>
<dbReference type="OrthoDB" id="6199437at2"/>
<comment type="caution">
    <text evidence="2">The sequence shown here is derived from an EMBL/GenBank/DDBJ whole genome shotgun (WGS) entry which is preliminary data.</text>
</comment>
<name>A0A2T5P8B6_9PSED</name>